<evidence type="ECO:0008006" key="4">
    <source>
        <dbReference type="Google" id="ProtNLM"/>
    </source>
</evidence>
<protein>
    <recommendedName>
        <fullName evidence="4">Fibronectin type III domain-containing protein</fullName>
    </recommendedName>
</protein>
<keyword evidence="1" id="KW-0732">Signal</keyword>
<dbReference type="InterPro" id="IPR058094">
    <property type="entry name" value="Ig-like_OmpL47-like"/>
</dbReference>
<dbReference type="RefSeq" id="WP_139607809.1">
    <property type="nucleotide sequence ID" value="NZ_VDCQ01000119.1"/>
</dbReference>
<feature type="chain" id="PRO_5038678619" description="Fibronectin type III domain-containing protein" evidence="1">
    <location>
        <begin position="21"/>
        <end position="1189"/>
    </location>
</feature>
<feature type="signal peptide" evidence="1">
    <location>
        <begin position="1"/>
        <end position="20"/>
    </location>
</feature>
<gene>
    <name evidence="2" type="ORF">FE784_39585</name>
</gene>
<dbReference type="SUPFAM" id="SSF49265">
    <property type="entry name" value="Fibronectin type III"/>
    <property type="match status" value="1"/>
</dbReference>
<sequence length="1189" mass="129100">MRAKRTVSLLSLLAACFAIATAFFVQFTATEALSAEEEPIVVVDESADFSKVFSKTNNIAVSSSSPERYGGDASRFYKSSGTDAYLIYEAPDAATHVWSGFLVETWYNRSGAGVTPGDMSFEVSPDNNAYTAFSGFAKTVSTDPLVGGWGKVSWEATSLPAGTKYVKIVFGDTTAHPSAWAIQIGKTTLAAADNSRQTLRDEIGSSQSLLDGAVVGTSPGQYPQSAVDAFGSAIAAARAVADHSSSAPSALQAAYHDLRQARATFQDAVILALNWPASAAITSTAAGLHHITIAWPAIAEANQYPGVVYHVYKNGGEAATVTGTTYTFTGLKAQLAYEFSIVASSGADRSRPLGPAALATNDVGLVPAPDFGLIDPDDFADEDYISPEVWVNDRRGIPYYYKHFHTVANAVRFEEPDRGFIDIVVHRNPADNEPYNARVQENHLWFTYFYTNPASWNIYYGMPQVKYRLEEVLEHLLTLQSPQGAFSEYSRGGYNLPGTSFALQFLGQTVRLLQEAKAANPNFPSINEDLYDRVVEASRKAIVHVLNDNAFWTHGTAFTNQYTLMWSATAAYLAFYPDAAIETRMHERFTQSSGAFISPAGFYYENSGYDMGYNVGVHIQNMMADYYYFKDTDMEQEMIAKESKFIDWLSYNLVLEPDGSHFTSNAAASGRTGSAHYERKDIPLAEKLPLARAFVKTQEEVAAEIVRAKSDITKNGIWPNVPALSLNGENSYNPYGLYSRILYRYYPTETERAAAIAQLPYIASDSFNHQRIDDRSGLQFTYARRPDYYAAFNAGQRKANQQAFGLGLLWHPEGGIMLSSQTENSSTSSNRGLSWGTKKSTAGRVYENGNVLPAYKINGQTIQPAVGHGDVAQGNVEVRYNLGNDGTKTVTFLEDGVSVQVNHQEPFVEHLPLMVGPEDSVTVGNGIVTLVRGNAVLEIAFDSGATANLVQKGFRIYDYRMHMLTLQTSGTLSYTMTLSTVGQNEAAPVTQSAVEPGEPDGANGWYTTDVTVMLNASDDLSGVARTEYRLNGGEWKAYEGAVKVAAEGENLLEYRSADRAGNMEETRSIALPIDKTAPTIHVLPDIAELWPPNGRMAPIGMTVNAADGISGISAVALTSIESSEPDPEGVTGAVYGTDDREFQLKAARSGSGTGRIYTITYTVADKAGHAAIGTSAVTVPHDRGTDSME</sequence>
<dbReference type="Gene3D" id="3.30.1920.20">
    <property type="match status" value="1"/>
</dbReference>
<organism evidence="2 3">
    <name type="scientific">Paenibacillus hemerocallicola</name>
    <dbReference type="NCBI Taxonomy" id="1172614"/>
    <lineage>
        <taxon>Bacteria</taxon>
        <taxon>Bacillati</taxon>
        <taxon>Bacillota</taxon>
        <taxon>Bacilli</taxon>
        <taxon>Bacillales</taxon>
        <taxon>Paenibacillaceae</taxon>
        <taxon>Paenibacillus</taxon>
    </lineage>
</organism>
<accession>A0A5C4SV68</accession>
<comment type="caution">
    <text evidence="2">The sequence shown here is derived from an EMBL/GenBank/DDBJ whole genome shotgun (WGS) entry which is preliminary data.</text>
</comment>
<dbReference type="OrthoDB" id="340819at2"/>
<dbReference type="Gene3D" id="1.20.1270.90">
    <property type="entry name" value="AF1782-like"/>
    <property type="match status" value="1"/>
</dbReference>
<dbReference type="Proteomes" id="UP000307943">
    <property type="component" value="Unassembled WGS sequence"/>
</dbReference>
<dbReference type="EMBL" id="VDCQ01000119">
    <property type="protein sequence ID" value="TNJ55107.1"/>
    <property type="molecule type" value="Genomic_DNA"/>
</dbReference>
<dbReference type="Gene3D" id="2.60.40.10">
    <property type="entry name" value="Immunoglobulins"/>
    <property type="match status" value="1"/>
</dbReference>
<dbReference type="PROSITE" id="PS51257">
    <property type="entry name" value="PROKAR_LIPOPROTEIN"/>
    <property type="match status" value="1"/>
</dbReference>
<dbReference type="AlphaFoldDB" id="A0A5C4SV68"/>
<name>A0A5C4SV68_9BACL</name>
<dbReference type="InterPro" id="IPR013783">
    <property type="entry name" value="Ig-like_fold"/>
</dbReference>
<evidence type="ECO:0000313" key="3">
    <source>
        <dbReference type="Proteomes" id="UP000307943"/>
    </source>
</evidence>
<proteinExistence type="predicted"/>
<dbReference type="InterPro" id="IPR036116">
    <property type="entry name" value="FN3_sf"/>
</dbReference>
<evidence type="ECO:0000256" key="1">
    <source>
        <dbReference type="SAM" id="SignalP"/>
    </source>
</evidence>
<keyword evidence="3" id="KW-1185">Reference proteome</keyword>
<evidence type="ECO:0000313" key="2">
    <source>
        <dbReference type="EMBL" id="TNJ55107.1"/>
    </source>
</evidence>
<reference evidence="2 3" key="1">
    <citation type="submission" date="2019-05" db="EMBL/GenBank/DDBJ databases">
        <title>We sequenced the genome of Paenibacillus hemerocallicola KCTC 33185 for further insight into its adaptation and study the phylogeny of Paenibacillus.</title>
        <authorList>
            <person name="Narsing Rao M.P."/>
        </authorList>
    </citation>
    <scope>NUCLEOTIDE SEQUENCE [LARGE SCALE GENOMIC DNA]</scope>
    <source>
        <strain evidence="2 3">KCTC 33185</strain>
    </source>
</reference>
<dbReference type="NCBIfam" id="NF047446">
    <property type="entry name" value="barrel_OmpL47"/>
    <property type="match status" value="1"/>
</dbReference>